<keyword evidence="2" id="KW-1185">Reference proteome</keyword>
<evidence type="ECO:0000313" key="2">
    <source>
        <dbReference type="Proteomes" id="UP001145114"/>
    </source>
</evidence>
<reference evidence="1" key="1">
    <citation type="submission" date="2022-06" db="EMBL/GenBank/DDBJ databases">
        <title>Phylogenomic reconstructions and comparative analyses of Kickxellomycotina fungi.</title>
        <authorList>
            <person name="Reynolds N.K."/>
            <person name="Stajich J.E."/>
            <person name="Barry K."/>
            <person name="Grigoriev I.V."/>
            <person name="Crous P."/>
            <person name="Smith M.E."/>
        </authorList>
    </citation>
    <scope>NUCLEOTIDE SEQUENCE</scope>
    <source>
        <strain evidence="1">RSA 2271</strain>
    </source>
</reference>
<dbReference type="Proteomes" id="UP001145114">
    <property type="component" value="Unassembled WGS sequence"/>
</dbReference>
<name>A0ACC1HJT7_9FUNG</name>
<evidence type="ECO:0000313" key="1">
    <source>
        <dbReference type="EMBL" id="KAJ1675596.1"/>
    </source>
</evidence>
<dbReference type="EMBL" id="JAMZIH010005237">
    <property type="protein sequence ID" value="KAJ1675596.1"/>
    <property type="molecule type" value="Genomic_DNA"/>
</dbReference>
<accession>A0ACC1HJT7</accession>
<protein>
    <submittedName>
        <fullName evidence="1">Uncharacterized protein</fullName>
    </submittedName>
</protein>
<organism evidence="1 2">
    <name type="scientific">Spiromyces aspiralis</name>
    <dbReference type="NCBI Taxonomy" id="68401"/>
    <lineage>
        <taxon>Eukaryota</taxon>
        <taxon>Fungi</taxon>
        <taxon>Fungi incertae sedis</taxon>
        <taxon>Zoopagomycota</taxon>
        <taxon>Kickxellomycotina</taxon>
        <taxon>Kickxellomycetes</taxon>
        <taxon>Kickxellales</taxon>
        <taxon>Kickxellaceae</taxon>
        <taxon>Spiromyces</taxon>
    </lineage>
</organism>
<comment type="caution">
    <text evidence="1">The sequence shown here is derived from an EMBL/GenBank/DDBJ whole genome shotgun (WGS) entry which is preliminary data.</text>
</comment>
<proteinExistence type="predicted"/>
<sequence>MWDDDLHARADPGSLQTLGHLPDMDVGDVKRAIMAASDAYTSWSKQTPAYREQILQKWYQLAKNHKSDLARLMTLESGKPVAEAETEIEYGASFIKWFAEEGRRAYGDHIPAPLPDRRYIVIKQPMGVVGVITPWNFPIAMITRKVSAALAAGNTVVVKPASETPYSALALCELARRAGIPPGVLNVVTSHTYTSDIGSELSTNPTVAKISFTGSTKVGKKLMELASSTMKRVSFELGGNAPFIVFDDADLDKAADGLIACKFRNAGQTCVCPNRVYVHRSVRDQFVERFVARVKGLKIGHGLGQGTNIGPLIHERALAKVGELVDDAVSKGARVECGGKSLRSELGGYYYEPTVITGATDEMRFTQEEIFGPVCPVYEFDSVDEVVERANASRVGLSGYFYSRDVGRVWQVAEAMQVGIVGVNTGSISTEVGPFGGVKESGIGREGSKYGLDEYLNLKWITIAF</sequence>
<gene>
    <name evidence="1" type="ORF">EV182_000960</name>
</gene>